<protein>
    <recommendedName>
        <fullName evidence="2">AAA+ ATPase domain-containing protein</fullName>
    </recommendedName>
</protein>
<dbReference type="OrthoDB" id="2400221at2759"/>
<comment type="caution">
    <text evidence="3">The sequence shown here is derived from an EMBL/GenBank/DDBJ whole genome shotgun (WGS) entry which is preliminary data.</text>
</comment>
<dbReference type="SMART" id="SM00382">
    <property type="entry name" value="AAA"/>
    <property type="match status" value="2"/>
</dbReference>
<accession>A0A9K3GF14</accession>
<feature type="domain" description="AAA+ ATPase" evidence="2">
    <location>
        <begin position="1812"/>
        <end position="1948"/>
    </location>
</feature>
<evidence type="ECO:0000256" key="1">
    <source>
        <dbReference type="SAM" id="MobiDB-lite"/>
    </source>
</evidence>
<dbReference type="SUPFAM" id="SSF52540">
    <property type="entry name" value="P-loop containing nucleoside triphosphate hydrolases"/>
    <property type="match status" value="1"/>
</dbReference>
<reference evidence="3 4" key="1">
    <citation type="journal article" date="2018" name="PLoS ONE">
        <title>The draft genome of Kipferlia bialata reveals reductive genome evolution in fornicate parasites.</title>
        <authorList>
            <person name="Tanifuji G."/>
            <person name="Takabayashi S."/>
            <person name="Kume K."/>
            <person name="Takagi M."/>
            <person name="Nakayama T."/>
            <person name="Kamikawa R."/>
            <person name="Inagaki Y."/>
            <person name="Hashimoto T."/>
        </authorList>
    </citation>
    <scope>NUCLEOTIDE SEQUENCE [LARGE SCALE GENOMIC DNA]</scope>
    <source>
        <strain evidence="3">NY0173</strain>
    </source>
</reference>
<proteinExistence type="predicted"/>
<dbReference type="InterPro" id="IPR003593">
    <property type="entry name" value="AAA+_ATPase"/>
</dbReference>
<name>A0A9K3GF14_9EUKA</name>
<feature type="domain" description="AAA+ ATPase" evidence="2">
    <location>
        <begin position="1509"/>
        <end position="1641"/>
    </location>
</feature>
<keyword evidence="4" id="KW-1185">Reference proteome</keyword>
<dbReference type="InterPro" id="IPR031248">
    <property type="entry name" value="RNF213"/>
</dbReference>
<dbReference type="InterPro" id="IPR027417">
    <property type="entry name" value="P-loop_NTPase"/>
</dbReference>
<evidence type="ECO:0000313" key="3">
    <source>
        <dbReference type="EMBL" id="GIQ80115.1"/>
    </source>
</evidence>
<feature type="region of interest" description="Disordered" evidence="1">
    <location>
        <begin position="1"/>
        <end position="26"/>
    </location>
</feature>
<evidence type="ECO:0000313" key="4">
    <source>
        <dbReference type="Proteomes" id="UP000265618"/>
    </source>
</evidence>
<dbReference type="PANTHER" id="PTHR22605">
    <property type="entry name" value="RZ-TYPE DOMAIN-CONTAINING PROTEIN"/>
    <property type="match status" value="1"/>
</dbReference>
<dbReference type="EMBL" id="BDIP01000107">
    <property type="protein sequence ID" value="GIQ80115.1"/>
    <property type="molecule type" value="Genomic_DNA"/>
</dbReference>
<dbReference type="GO" id="GO:0016887">
    <property type="term" value="F:ATP hydrolysis activity"/>
    <property type="evidence" value="ECO:0007669"/>
    <property type="project" value="InterPro"/>
</dbReference>
<gene>
    <name evidence="3" type="ORF">KIPB_000861</name>
</gene>
<organism evidence="3 4">
    <name type="scientific">Kipferlia bialata</name>
    <dbReference type="NCBI Taxonomy" id="797122"/>
    <lineage>
        <taxon>Eukaryota</taxon>
        <taxon>Metamonada</taxon>
        <taxon>Carpediemonas-like organisms</taxon>
        <taxon>Kipferlia</taxon>
    </lineage>
</organism>
<dbReference type="GO" id="GO:0004842">
    <property type="term" value="F:ubiquitin-protein transferase activity"/>
    <property type="evidence" value="ECO:0007669"/>
    <property type="project" value="InterPro"/>
</dbReference>
<dbReference type="Gene3D" id="3.40.50.300">
    <property type="entry name" value="P-loop containing nucleotide triphosphate hydrolases"/>
    <property type="match status" value="1"/>
</dbReference>
<sequence length="3750" mass="405410">MGKGDGGIPRKEGTAAPQAVAPQRHQPKPVDLLFAVDSSSHDHVTIVHTQITPTISSAAETQYFKCSFGGGLFSHREWETDQPYPVMSVARGERDRNRSLLGGTGIYLGVVLTKSGRLRPGSDLTTATSLLVSTAMRWCSDRVGLRMAIVSVCSRARGFTCPRGKPVFPGLDPRPHKLRVHRSLSDAVTVVSPLSGVAGLVAKGPGIFHGFDPSELFAADSLPRCGRDVARSLAEADVVRTLHTGDSLTQRLSPAGAALCFAVSQERHGPHKPSVVTHEILKLAALAGFREALESVAPLYGRYVAGSGLLSSSRSKDLLLMVNTFPYSGFWDMVFERWSLSIGGSQSSLAFLGSLPFNEYPAQTSVVLLAATHAGLFSVEWTVAEVLARPMLLQYPRLLQHVVSIAELQTKQTATPLSVILGPVCGQTQRVPTATVVALCTALGLGECSGVVPAALDTFEQASGILSRLHHLLTFPPVSAGQFGAALTTACSTIESLLQSAQASPISDVSGILTASSFPASAREVGDYSTTELYKYFLAHPGAILETTNDSAEGSWEDLISLTSRMEDLLCRLRDRTVGMELASVLSSVPFRVLAQLPDSSPVHIPAGRGWEAYIQSLCAINDVLAVQPHLILTLSALGAVDTDSLSRLNALGERMSAIAHGACYLQDSDCTPLLSFLVGLSQVPGALEFYQAGAGECQDTLSFVTGQTISTANLLGQIRHRGTTASLSVVREFTAFIVDAKSPIHYLKARLPLEVLLSRLASVDYQKYLRVLLFVQSEISGLRQLIEDSEGSSTSRLTNDSSFILSRGFELHLSSRGPRLVVKASLVSLGSESEESTDTEDIEEQSWDTQDLEYLKNQIVFSGEDSDAPLLLVTIIDRAQWLCETDMSTLVGLRGYDKVVTATFRPSQETSDSVRTAMLQQLEAVRKSIAREVTKCLEHATAVRRNPCFAFMTAHDCQANNPYAQYHRHFADMAPFVTQALSSPVSLSPSTVMAVAVEATGPHVLDIVQILCRSASLPLLSVRNVHLGSGESTIEDIRAIVAHATLFPEACHVVALPSQMATDTQDQMRTLLSGQDPQCPLPRHHGPIVLLDIPDSVALSFPVLSIDQLAVQSLALLKHDMRRHCHARVFTSDTPGQGKTIAARQFLQHPHIVLHLSGPATLSRACASIAAQLSSPDSPYYAHVEIGSPLGDGGYTPGQWIAEAAVFSLQYLGGLRSPGAIVPAPVSIAIEIASDVSEFGARYSAVLAAPVTQCSFPPVQQGYVTMYNHAVAPVAFTAAQALYVLENNGASSGLVELLCVTDKDLVLAHAYNVICDKAQCPALFWSMVEAVLLSIGEGLQRVCRCPFFWCQDCQDGLAARREVVSFMLSYAVRYNIDAVVQAVSNQSRVLASGRGQGTDRGNDVVQFPVGYSNLTCTYFTLDASFTPFAFSSTHFEWPPGYRNMLESQGSVPPTDTLSADELKHKIIEFCLGPRASQGASSFTSSIRTFEFTPDVVLKLSMIHSRSVLRRPVILIGDGGTGKTAVLTVYLEMMQHFSQPGYFGYSNATVNASTAESAIVALFDTACRKSVHVARYIMFLDEINASPFSTEILAAVQARRFRGVTFPDSLSIVTAVNPLRSTKRENRILRSMHHTVPYVFRVNPIPQSMLGHMLDFGSLNQQDEEKYVTAILERADLSDRAKQRVISTHQAAKGASTGFSFAVSLRDVVRFLALYDVATVAFSEQLEDETLSRKDVVSFILHITYVLRIPDAKRRKRVTSAIGHSTAARVGDCTDVCLSWLHDDSADHGGPVIAKNQSFCENACAILMCVWAKVPLIIVGEPGTSKSLALRVCYDFLSSPRAFDIYPTRVQQCVYQGTIHSTTEGIERVQSNVLDMVPEDESDSVTPLFVFDELGRAAQAQGNPLKALHSILEPPGGQENLQFAFIGLSNNSIDSAPTSRALVVYRLAANVDLSLTVGAILGPAVPSDVVKRFTDSHIALVDSMNGRVGRRLFGLRDMFFLAHRMVAVAGAVDTSTESVVRHLVDRCYSIAYTGNNAARSTRMERSTAAVLNCLRHAIGVPLSRHSQPRTHMGRMEHCSAYSALADAVNDVHECCRFLLVQTESPEIVVDAITTTLHPSRAANLDILRGSYFPADLDASAALTALSRIIEGARRGGTVVLVSQQQVLDSLYDMLNKNYMRFSTPNGVNMRCRVALGNVEDTFVPVHPDFKLVICMSKREVDREADALLHRLEKIRLDVGDVMLDMSEETQGDRDTLYSRGNTAALVSAVRGIPMLGSVDNVRQSLLWRQVTNISGGSTSRDGVLVQVAHLIPPRHVYQYQLSKVYRHHPERNPLLNGDYYAGCLDVLDAVLEEQAHVARHGQRNGVPVVIYTECRDGFGGSADELVSKAAGAGLSLATVSVAQHSRERDFAAAVSAIPEDTVCVCFVGRYHQFISQCQWILQRRKGVNLIAVVNACCSVTLGVATDVWVVDCLVTPSFLPVRFEPQPKLDIPRTITVEHPDTKWTQLVRLVLQRACHVALRDIGSSHTLHHTETMTDFLRSHSSLLSHLMVRETMERCRRLEVQEPLSAGLSPAGFNSLAQATSSVLQSLVTRAIAPLLLRLAGCGLLCGVLDEADSAQREAYTTAVNTELGAVPTGRIHTTSSVASMLNRDLRAISTLTLYTALRTVVLNADLPMTDPRYSEVVAERLPHSLCVFAAECGTLSTTDIMTLTHVLLTRWAEQAASVTYSALEIAIQTAVGIGPPMQAQGVSVMDQFSAMLVRGVISLCSEYSRFSTDTIGGRLALSRTAQELRGHVLGLPTIKSATTCALLPTDQSHGSLLRATPPTKNRQCQVFATRLVRSYSLSVLLQDTRPVSAPLSVYVSNAVLHAMQSGELEGGTIDLLPTVGTVLSGNTLTVAWAVAAGAYRYIAGVANDTGGAGSSPELAALVRSSTLAQMAFVWHCRHGHEGDMAGVIERVAAVLGQAEATDIFAGSYAERYPLTGVVDWALHSMPAFGGEAEGETNETVAQIRRGLVMATTDVSTRPSHAPDAMVSLFRDVGLDGIALVGEVVPLIYHATDGSLLRRLLSDLLPYLPFEWLKAVYAGNSASTDGARTSYTRRHTCGEIIFTVGCIQNGDTGAVGELGHTKCVRCPQMLTAANTAPITMSRTPAAQRVLNDVFYTDVEQGFVDGAVPPYTGQASMYPFTSHMQTSQDTVILVRGVIAAARLALSLMEASATLSPALRTCLVKRVRCCTQRLQDRALPLVRTHANLFQSLTASGSVFDRYQQELQLIRSIDLSRQVVSVRPSRSACSRTVFPLDPSEAEEQGHPRAFVSLLRPSVPADLGTAGSAALIGGAIMPDVARAAAWCTTLSVLHALLSIPLTVLKPLRFALVLGDSAVMSLPLETVVVQEGGDLFQARRSVEAWNSVVEAFPFQFHFHETCDDHDISLLPISLSGTLADFVSVYSDSHMEDVLADMVWTLNTVTRCVASGIGIPDDTLETVSPTGWALRETPLDLTVSRVTPLPSFSVKASRTLSMCNILSGFNSLVLLSEEDSPFQLPHRHPQGCLQWVKEYEGAGDPPNPVPTLSDSVTQALGAVPLADIGRAAGECCIIENAVTTTASMDDAHMPLLSFLERQGVLTHIPYLTSRHLVSVEVCQVLRLVTSLHARLPAPTVAQETGATKLTRDHIRRVGALCQQDRGTLIALVPVIARRMGSDELSMGHTGSSDIYCTQYEIMEAGSAVCEVLDETPLMPLLRHLSTTSRDTSA</sequence>
<evidence type="ECO:0000259" key="2">
    <source>
        <dbReference type="SMART" id="SM00382"/>
    </source>
</evidence>
<dbReference type="Proteomes" id="UP000265618">
    <property type="component" value="Unassembled WGS sequence"/>
</dbReference>
<dbReference type="PANTHER" id="PTHR22605:SF1">
    <property type="entry name" value="RZ-TYPE DOMAIN-CONTAINING PROTEIN"/>
    <property type="match status" value="1"/>
</dbReference>